<feature type="compositionally biased region" description="Basic residues" evidence="1">
    <location>
        <begin position="22"/>
        <end position="46"/>
    </location>
</feature>
<dbReference type="Proteomes" id="UP000749559">
    <property type="component" value="Unassembled WGS sequence"/>
</dbReference>
<feature type="compositionally biased region" description="Basic residues" evidence="1">
    <location>
        <begin position="91"/>
        <end position="103"/>
    </location>
</feature>
<name>A0A8S4NVG3_OWEFU</name>
<evidence type="ECO:0000256" key="1">
    <source>
        <dbReference type="SAM" id="MobiDB-lite"/>
    </source>
</evidence>
<evidence type="ECO:0000313" key="2">
    <source>
        <dbReference type="EMBL" id="CAH1784949.1"/>
    </source>
</evidence>
<gene>
    <name evidence="2" type="ORF">OFUS_LOCUS11068</name>
</gene>
<protein>
    <recommendedName>
        <fullName evidence="4">Small lysine rich protein 1</fullName>
    </recommendedName>
</protein>
<organism evidence="2 3">
    <name type="scientific">Owenia fusiformis</name>
    <name type="common">Polychaete worm</name>
    <dbReference type="NCBI Taxonomy" id="6347"/>
    <lineage>
        <taxon>Eukaryota</taxon>
        <taxon>Metazoa</taxon>
        <taxon>Spiralia</taxon>
        <taxon>Lophotrochozoa</taxon>
        <taxon>Annelida</taxon>
        <taxon>Polychaeta</taxon>
        <taxon>Sedentaria</taxon>
        <taxon>Canalipalpata</taxon>
        <taxon>Sabellida</taxon>
        <taxon>Oweniida</taxon>
        <taxon>Oweniidae</taxon>
        <taxon>Owenia</taxon>
    </lineage>
</organism>
<dbReference type="PANTHER" id="PTHR37932">
    <property type="entry name" value="SMALL LYSINE-RICH PROTEIN 1"/>
    <property type="match status" value="1"/>
</dbReference>
<sequence length="103" mass="11315">KCVDLLNFLVLFQPGRTFTKSAKAKPLTRKSRSKSPSGKKKGKRAKSKEVKPLKPPVDMLSQPAMENLYYIAHGPVDALTMRGFGWSGGGGKKKKGKKGKKKK</sequence>
<feature type="region of interest" description="Disordered" evidence="1">
    <location>
        <begin position="20"/>
        <end position="59"/>
    </location>
</feature>
<dbReference type="AlphaFoldDB" id="A0A8S4NVG3"/>
<evidence type="ECO:0008006" key="4">
    <source>
        <dbReference type="Google" id="ProtNLM"/>
    </source>
</evidence>
<evidence type="ECO:0000313" key="3">
    <source>
        <dbReference type="Proteomes" id="UP000749559"/>
    </source>
</evidence>
<dbReference type="PANTHER" id="PTHR37932:SF1">
    <property type="entry name" value="SMALL LYSINE-RICH PROTEIN 1"/>
    <property type="match status" value="1"/>
</dbReference>
<proteinExistence type="predicted"/>
<comment type="caution">
    <text evidence="2">The sequence shown here is derived from an EMBL/GenBank/DDBJ whole genome shotgun (WGS) entry which is preliminary data.</text>
</comment>
<reference evidence="2" key="1">
    <citation type="submission" date="2022-03" db="EMBL/GenBank/DDBJ databases">
        <authorList>
            <person name="Martin C."/>
        </authorList>
    </citation>
    <scope>NUCLEOTIDE SEQUENCE</scope>
</reference>
<dbReference type="OrthoDB" id="6284148at2759"/>
<dbReference type="InterPro" id="IPR037760">
    <property type="entry name" value="SMKR1"/>
</dbReference>
<accession>A0A8S4NVG3</accession>
<feature type="non-terminal residue" evidence="2">
    <location>
        <position position="1"/>
    </location>
</feature>
<feature type="region of interest" description="Disordered" evidence="1">
    <location>
        <begin position="82"/>
        <end position="103"/>
    </location>
</feature>
<dbReference type="EMBL" id="CAIIXF020000005">
    <property type="protein sequence ID" value="CAH1784949.1"/>
    <property type="molecule type" value="Genomic_DNA"/>
</dbReference>
<keyword evidence="3" id="KW-1185">Reference proteome</keyword>